<reference evidence="14 15" key="2">
    <citation type="journal article" date="2012" name="PLoS Pathog.">
        <title>Diverse lifestyles and strategies of plant pathogenesis encoded in the genomes of eighteen Dothideomycetes fungi.</title>
        <authorList>
            <person name="Ohm R.A."/>
            <person name="Feau N."/>
            <person name="Henrissat B."/>
            <person name="Schoch C.L."/>
            <person name="Horwitz B.A."/>
            <person name="Barry K.W."/>
            <person name="Condon B.J."/>
            <person name="Copeland A.C."/>
            <person name="Dhillon B."/>
            <person name="Glaser F."/>
            <person name="Hesse C.N."/>
            <person name="Kosti I."/>
            <person name="LaButti K."/>
            <person name="Lindquist E.A."/>
            <person name="Lucas S."/>
            <person name="Salamov A.A."/>
            <person name="Bradshaw R.E."/>
            <person name="Ciuffetti L."/>
            <person name="Hamelin R.C."/>
            <person name="Kema G.H.J."/>
            <person name="Lawrence C."/>
            <person name="Scott J.A."/>
            <person name="Spatafora J.W."/>
            <person name="Turgeon B.G."/>
            <person name="de Wit P.J.G.M."/>
            <person name="Zhong S."/>
            <person name="Goodwin S.B."/>
            <person name="Grigoriev I.V."/>
        </authorList>
    </citation>
    <scope>NUCLEOTIDE SEQUENCE [LARGE SCALE GENOMIC DNA]</scope>
    <source>
        <strain evidence="15">NZE10 / CBS 128990</strain>
    </source>
</reference>
<evidence type="ECO:0000256" key="12">
    <source>
        <dbReference type="SAM" id="SignalP"/>
    </source>
</evidence>
<feature type="signal peptide" evidence="12">
    <location>
        <begin position="1"/>
        <end position="19"/>
    </location>
</feature>
<feature type="compositionally biased region" description="Polar residues" evidence="11">
    <location>
        <begin position="458"/>
        <end position="471"/>
    </location>
</feature>
<keyword evidence="2" id="KW-0812">Transmembrane</keyword>
<feature type="compositionally biased region" description="Low complexity" evidence="11">
    <location>
        <begin position="833"/>
        <end position="842"/>
    </location>
</feature>
<feature type="region of interest" description="Disordered" evidence="11">
    <location>
        <begin position="190"/>
        <end position="214"/>
    </location>
</feature>
<feature type="region of interest" description="Disordered" evidence="11">
    <location>
        <begin position="450"/>
        <end position="501"/>
    </location>
</feature>
<dbReference type="EMBL" id="KB446540">
    <property type="protein sequence ID" value="EME43512.1"/>
    <property type="molecule type" value="Genomic_DNA"/>
</dbReference>
<evidence type="ECO:0000256" key="1">
    <source>
        <dbReference type="ARBA" id="ARBA00004115"/>
    </source>
</evidence>
<feature type="region of interest" description="Disordered" evidence="11">
    <location>
        <begin position="229"/>
        <end position="271"/>
    </location>
</feature>
<dbReference type="PROSITE" id="PS51469">
    <property type="entry name" value="SUN"/>
    <property type="match status" value="1"/>
</dbReference>
<evidence type="ECO:0000256" key="3">
    <source>
        <dbReference type="ARBA" id="ARBA00022729"/>
    </source>
</evidence>
<evidence type="ECO:0000256" key="8">
    <source>
        <dbReference type="ARBA" id="ARBA00061226"/>
    </source>
</evidence>
<dbReference type="eggNOG" id="KOG1396">
    <property type="taxonomic scope" value="Eukaryota"/>
</dbReference>
<dbReference type="InterPro" id="IPR012919">
    <property type="entry name" value="SUN_dom"/>
</dbReference>
<feature type="compositionally biased region" description="Low complexity" evidence="11">
    <location>
        <begin position="589"/>
        <end position="604"/>
    </location>
</feature>
<keyword evidence="15" id="KW-1185">Reference proteome</keyword>
<feature type="region of interest" description="Disordered" evidence="11">
    <location>
        <begin position="820"/>
        <end position="948"/>
    </location>
</feature>
<dbReference type="HOGENOM" id="CLU_006633_0_1_1"/>
<feature type="domain" description="SUN" evidence="13">
    <location>
        <begin position="246"/>
        <end position="420"/>
    </location>
</feature>
<dbReference type="GO" id="GO:0034975">
    <property type="term" value="P:protein folding in endoplasmic reticulum"/>
    <property type="evidence" value="ECO:0007669"/>
    <property type="project" value="TreeGrafter"/>
</dbReference>
<keyword evidence="5" id="KW-1133">Transmembrane helix</keyword>
<accession>M2XM41</accession>
<keyword evidence="4" id="KW-0256">Endoplasmic reticulum</keyword>
<feature type="compositionally biased region" description="Basic and acidic residues" evidence="11">
    <location>
        <begin position="543"/>
        <end position="552"/>
    </location>
</feature>
<feature type="compositionally biased region" description="Polar residues" evidence="11">
    <location>
        <begin position="553"/>
        <end position="566"/>
    </location>
</feature>
<feature type="compositionally biased region" description="Basic and acidic residues" evidence="11">
    <location>
        <begin position="870"/>
        <end position="879"/>
    </location>
</feature>
<feature type="compositionally biased region" description="Polar residues" evidence="11">
    <location>
        <begin position="636"/>
        <end position="657"/>
    </location>
</feature>
<dbReference type="OMA" id="EFFCPVS"/>
<feature type="region of interest" description="Disordered" evidence="11">
    <location>
        <begin position="636"/>
        <end position="671"/>
    </location>
</feature>
<evidence type="ECO:0000256" key="7">
    <source>
        <dbReference type="ARBA" id="ARBA00023180"/>
    </source>
</evidence>
<evidence type="ECO:0000256" key="2">
    <source>
        <dbReference type="ARBA" id="ARBA00022692"/>
    </source>
</evidence>
<dbReference type="Pfam" id="PF07738">
    <property type="entry name" value="Sad1_UNC"/>
    <property type="match status" value="1"/>
</dbReference>
<evidence type="ECO:0000256" key="5">
    <source>
        <dbReference type="ARBA" id="ARBA00022989"/>
    </source>
</evidence>
<dbReference type="AlphaFoldDB" id="M2XM41"/>
<evidence type="ECO:0000256" key="10">
    <source>
        <dbReference type="ARBA" id="ARBA00075366"/>
    </source>
</evidence>
<dbReference type="OrthoDB" id="266334at2759"/>
<evidence type="ECO:0000259" key="13">
    <source>
        <dbReference type="PROSITE" id="PS51469"/>
    </source>
</evidence>
<feature type="region of interest" description="Disordered" evidence="11">
    <location>
        <begin position="534"/>
        <end position="566"/>
    </location>
</feature>
<dbReference type="FunFam" id="2.60.120.260:FF:000099">
    <property type="entry name" value="Uncharacterized protein, isoform C"/>
    <property type="match status" value="1"/>
</dbReference>
<evidence type="ECO:0000313" key="15">
    <source>
        <dbReference type="Proteomes" id="UP000016933"/>
    </source>
</evidence>
<feature type="compositionally biased region" description="Polar residues" evidence="11">
    <location>
        <begin position="246"/>
        <end position="264"/>
    </location>
</feature>
<sequence length="948" mass="102090">MYRVLRDVFVFLWVRGAIGTTGSNSTTTTTGAVPIPSAIPSLGTSPGSTGRFLSSGNPTCPSRTANYITHTLPRQCLRTDRAPYNATKAHEANGTDAATTVTSTTTVIEVIDTTTLAPSTASVAGQTSDAISVTALNDGQPTTSTVSEVATSTITAVREPVSEDEGESPLDNANFLSFEDWKKQNLEKLGQSPENIGRGQPVNPNRPRPGIHNALDTLGEESEIDLDFTGFGGAAQLPPAEHPRGGSSSSAVPTADVQQSGNTIHRSKDAGKTCKERTNYASFDCSATILKSNRELKSASSILVENKDSYALNTCSASNKFLIVELCDDIQVDTIVLANYEFFSSTFRHFRVSVSDRYPVKMEKWKELGTFEARNTREIQAFLVENPLIWAKYLRIEFVSQYGTEHFCPISLLRVHGTTMIEDYRHQEDLARGDDDEEAALEPEVAPIAPIAQEPAASSDSSTVEAVSKTGTAEFKPSAEVSQQQTGTPDLTSSHGSESLEPTASTTLYMNETAALQAGVYQPSNVNMICESPTADAEVESASEARKTHETTEATSPLTEGSIGPTNVTAEKSLLSDAEVTVNSTMSTSKSASASSSDGASIETQPSSTTQIVVNSSANGTTSSLVNSTVPETAAPTNATFSASSSDSPVPNNSTTISSSSQPASSPSSQESFFKSFSKRLNQLEANSTLSLQYIEEQSRILRDAFSKVEKRQVGSTAKFLSQLNETVMAELHGFRQAYDQLWQSTVLELEGQRETYQREMLALSSRLTMVADELVWQKRTGIVQSTLLLLCLSLVLFGRNGSTLEVPLMQQMMNRSTAALRAGRDSPPNSPSPDSRSPVSLLRRKLWRASSEPPAEPGNLTDSEGSRPQSRDGPHVHVEPPSPRTSQGDFEEEHAGDGSSPDLQRPILDSQQSSPERKRRKRPKKPQNWPQGPGLGPNGRNKSPLAP</sequence>
<dbReference type="Gene3D" id="2.60.120.260">
    <property type="entry name" value="Galactose-binding domain-like"/>
    <property type="match status" value="1"/>
</dbReference>
<evidence type="ECO:0000313" key="14">
    <source>
        <dbReference type="EMBL" id="EME43512.1"/>
    </source>
</evidence>
<evidence type="ECO:0000256" key="11">
    <source>
        <dbReference type="SAM" id="MobiDB-lite"/>
    </source>
</evidence>
<dbReference type="Proteomes" id="UP000016933">
    <property type="component" value="Unassembled WGS sequence"/>
</dbReference>
<protein>
    <recommendedName>
        <fullName evidence="10">SUN-like protein 1</fullName>
    </recommendedName>
</protein>
<proteinExistence type="inferred from homology"/>
<keyword evidence="3 12" id="KW-0732">Signal</keyword>
<dbReference type="InterPro" id="IPR045120">
    <property type="entry name" value="Suco/Slp1-like"/>
</dbReference>
<dbReference type="STRING" id="675120.M2XM41"/>
<feature type="compositionally biased region" description="Low complexity" evidence="11">
    <location>
        <begin position="658"/>
        <end position="671"/>
    </location>
</feature>
<comment type="similarity">
    <text evidence="8">Belongs to the SLP1 family.</text>
</comment>
<gene>
    <name evidence="14" type="ORF">DOTSEDRAFT_72780</name>
</gene>
<name>M2XM41_DOTSN</name>
<keyword evidence="7" id="KW-0325">Glycoprotein</keyword>
<dbReference type="PANTHER" id="PTHR12953">
    <property type="entry name" value="MEMBRANE PROTEIN CH1 RELATED"/>
    <property type="match status" value="1"/>
</dbReference>
<evidence type="ECO:0000256" key="4">
    <source>
        <dbReference type="ARBA" id="ARBA00022824"/>
    </source>
</evidence>
<reference evidence="15" key="1">
    <citation type="journal article" date="2012" name="PLoS Genet.">
        <title>The genomes of the fungal plant pathogens Cladosporium fulvum and Dothistroma septosporum reveal adaptation to different hosts and lifestyles but also signatures of common ancestry.</title>
        <authorList>
            <person name="de Wit P.J.G.M."/>
            <person name="van der Burgt A."/>
            <person name="Oekmen B."/>
            <person name="Stergiopoulos I."/>
            <person name="Abd-Elsalam K.A."/>
            <person name="Aerts A.L."/>
            <person name="Bahkali A.H."/>
            <person name="Beenen H.G."/>
            <person name="Chettri P."/>
            <person name="Cox M.P."/>
            <person name="Datema E."/>
            <person name="de Vries R.P."/>
            <person name="Dhillon B."/>
            <person name="Ganley A.R."/>
            <person name="Griffiths S.A."/>
            <person name="Guo Y."/>
            <person name="Hamelin R.C."/>
            <person name="Henrissat B."/>
            <person name="Kabir M.S."/>
            <person name="Jashni M.K."/>
            <person name="Kema G."/>
            <person name="Klaubauf S."/>
            <person name="Lapidus A."/>
            <person name="Levasseur A."/>
            <person name="Lindquist E."/>
            <person name="Mehrabi R."/>
            <person name="Ohm R.A."/>
            <person name="Owen T.J."/>
            <person name="Salamov A."/>
            <person name="Schwelm A."/>
            <person name="Schijlen E."/>
            <person name="Sun H."/>
            <person name="van den Burg H.A."/>
            <person name="van Ham R.C.H.J."/>
            <person name="Zhang S."/>
            <person name="Goodwin S.B."/>
            <person name="Grigoriev I.V."/>
            <person name="Collemare J."/>
            <person name="Bradshaw R.E."/>
        </authorList>
    </citation>
    <scope>NUCLEOTIDE SEQUENCE [LARGE SCALE GENOMIC DNA]</scope>
    <source>
        <strain evidence="15">NZE10 / CBS 128990</strain>
    </source>
</reference>
<feature type="region of interest" description="Disordered" evidence="11">
    <location>
        <begin position="23"/>
        <end position="56"/>
    </location>
</feature>
<organism evidence="14 15">
    <name type="scientific">Dothistroma septosporum (strain NZE10 / CBS 128990)</name>
    <name type="common">Red band needle blight fungus</name>
    <name type="synonym">Mycosphaerella pini</name>
    <dbReference type="NCBI Taxonomy" id="675120"/>
    <lineage>
        <taxon>Eukaryota</taxon>
        <taxon>Fungi</taxon>
        <taxon>Dikarya</taxon>
        <taxon>Ascomycota</taxon>
        <taxon>Pezizomycotina</taxon>
        <taxon>Dothideomycetes</taxon>
        <taxon>Dothideomycetidae</taxon>
        <taxon>Mycosphaerellales</taxon>
        <taxon>Mycosphaerellaceae</taxon>
        <taxon>Dothistroma</taxon>
    </lineage>
</organism>
<feature type="region of interest" description="Disordered" evidence="11">
    <location>
        <begin position="589"/>
        <end position="610"/>
    </location>
</feature>
<dbReference type="GO" id="GO:0005789">
    <property type="term" value="C:endoplasmic reticulum membrane"/>
    <property type="evidence" value="ECO:0007669"/>
    <property type="project" value="UniProtKB-SubCell"/>
</dbReference>
<keyword evidence="6" id="KW-0472">Membrane</keyword>
<dbReference type="PANTHER" id="PTHR12953:SF0">
    <property type="entry name" value="SUN DOMAIN-CONTAINING OSSIFICATION FACTOR"/>
    <property type="match status" value="1"/>
</dbReference>
<feature type="compositionally biased region" description="Polar residues" evidence="11">
    <location>
        <begin position="480"/>
        <end position="501"/>
    </location>
</feature>
<evidence type="ECO:0000256" key="9">
    <source>
        <dbReference type="ARBA" id="ARBA00064635"/>
    </source>
</evidence>
<evidence type="ECO:0000256" key="6">
    <source>
        <dbReference type="ARBA" id="ARBA00023136"/>
    </source>
</evidence>
<feature type="chain" id="PRO_5004029328" description="SUN-like protein 1" evidence="12">
    <location>
        <begin position="20"/>
        <end position="948"/>
    </location>
</feature>
<feature type="compositionally biased region" description="Polar residues" evidence="11">
    <location>
        <begin position="42"/>
        <end position="56"/>
    </location>
</feature>
<comment type="subcellular location">
    <subcellularLocation>
        <location evidence="1">Endoplasmic reticulum membrane</location>
        <topology evidence="1">Single-pass type I membrane protein</topology>
    </subcellularLocation>
</comment>
<comment type="subunit">
    <text evidence="9">Interacts with EMP65.</text>
</comment>